<evidence type="ECO:0000256" key="15">
    <source>
        <dbReference type="PIRSR" id="PIRSR641708-2"/>
    </source>
</evidence>
<evidence type="ECO:0000256" key="7">
    <source>
        <dbReference type="ARBA" id="ARBA00023235"/>
    </source>
</evidence>
<dbReference type="GO" id="GO:0009982">
    <property type="term" value="F:pseudouridine synthase activity"/>
    <property type="evidence" value="ECO:0007669"/>
    <property type="project" value="InterPro"/>
</dbReference>
<evidence type="ECO:0000256" key="12">
    <source>
        <dbReference type="ARBA" id="ARBA00079072"/>
    </source>
</evidence>
<feature type="region of interest" description="Disordered" evidence="16">
    <location>
        <begin position="625"/>
        <end position="667"/>
    </location>
</feature>
<evidence type="ECO:0000256" key="9">
    <source>
        <dbReference type="ARBA" id="ARBA00036943"/>
    </source>
</evidence>
<feature type="region of interest" description="Disordered" evidence="16">
    <location>
        <begin position="1"/>
        <end position="42"/>
    </location>
</feature>
<dbReference type="GO" id="GO:0031119">
    <property type="term" value="P:tRNA pseudouridine synthesis"/>
    <property type="evidence" value="ECO:0007669"/>
    <property type="project" value="InterPro"/>
</dbReference>
<evidence type="ECO:0000256" key="2">
    <source>
        <dbReference type="ARBA" id="ARBA00001832"/>
    </source>
</evidence>
<dbReference type="GO" id="GO:0005634">
    <property type="term" value="C:nucleus"/>
    <property type="evidence" value="ECO:0007669"/>
    <property type="project" value="UniProtKB-SubCell"/>
</dbReference>
<dbReference type="Proteomes" id="UP000191522">
    <property type="component" value="Unassembled WGS sequence"/>
</dbReference>
<organism evidence="18 19">
    <name type="scientific">Penicillium decumbens</name>
    <dbReference type="NCBI Taxonomy" id="69771"/>
    <lineage>
        <taxon>Eukaryota</taxon>
        <taxon>Fungi</taxon>
        <taxon>Dikarya</taxon>
        <taxon>Ascomycota</taxon>
        <taxon>Pezizomycotina</taxon>
        <taxon>Eurotiomycetes</taxon>
        <taxon>Eurotiomycetidae</taxon>
        <taxon>Eurotiales</taxon>
        <taxon>Aspergillaceae</taxon>
        <taxon>Penicillium</taxon>
    </lineage>
</organism>
<evidence type="ECO:0000256" key="11">
    <source>
        <dbReference type="ARBA" id="ARBA00073968"/>
    </source>
</evidence>
<dbReference type="FunFam" id="3.30.70.580:FF:000002">
    <property type="entry name" value="tRNA pseudouridine synthase"/>
    <property type="match status" value="1"/>
</dbReference>
<sequence length="667" mass="75412">MAAELTKVESEDDASSKRLKERQQASSQSYSTRYWHPPSKTSAANRRLSSFCRLVFMRAFAISRSLASLTGVFSLRIPVASKLSAHSRSFYNKSNPRVELSEFFSRVQWPTTKAEETELVKGVRTAIWEGQRGDKRERTERQAEVKRRKIENGEEIKLPIYATEFPKEEIANEERRPKKKVAVLLGYSGTGYYGMQLNESQKTIEGDLFAAFVAAGAVSKANAADPKKSSFVRCARTDKGVHAAGNVVSLKMIVEDPDIVQKINDNLSPQIRVWGYELTTGGFSCYQLCDSRVYEYLMPSHCLLPPHPSTYISKKIVEFGEKKGDLDAVKARQEDVAGYWDEVDEKYIKPILESVSEDIRQVVEKSLYLDEEREEAPDKEEESSAAPEKTEEEPSTEKKPFVMDPRQRQILDTIKAIKTAYTTARRAYRVPPSRVARLQEALDRYVGTKNFHNYTIQKTHTDPSAKRYIKSFNVDPTPIVINGTEWLSLKVHGQSFMMHQIRKMVAMATLVVRSGCTADRIDDTYGPHRIAIPKAPGLGLLLERPIFDTYNQKAEGLGRQPVVFDRFTKEMNEFKQREIYDRIFREEEESGAFSSFFNHIDHFPGEYFLYVTSGGVEAAQIASVSAEKESTKTEANDKTGKSQKEVLAEVESGSEDEVVPPGGEEGN</sequence>
<dbReference type="STRING" id="69771.A0A1V6NSK4"/>
<dbReference type="InterPro" id="IPR020097">
    <property type="entry name" value="PsdUridine_synth_TruA_a/b_dom"/>
</dbReference>
<feature type="compositionally biased region" description="Acidic residues" evidence="16">
    <location>
        <begin position="371"/>
        <end position="383"/>
    </location>
</feature>
<evidence type="ECO:0000256" key="10">
    <source>
        <dbReference type="ARBA" id="ARBA00053072"/>
    </source>
</evidence>
<dbReference type="GO" id="GO:0031120">
    <property type="term" value="P:snRNA pseudouridine synthesis"/>
    <property type="evidence" value="ECO:0007669"/>
    <property type="project" value="UniProtKB-ARBA"/>
</dbReference>
<comment type="catalytic activity">
    <reaction evidence="2">
        <text>uridine in snRNA = pseudouridine in snRNA</text>
        <dbReference type="Rhea" id="RHEA:51124"/>
        <dbReference type="Rhea" id="RHEA-COMP:12891"/>
        <dbReference type="Rhea" id="RHEA-COMP:12892"/>
        <dbReference type="ChEBI" id="CHEBI:65314"/>
        <dbReference type="ChEBI" id="CHEBI:65315"/>
    </reaction>
</comment>
<dbReference type="EMBL" id="MDYL01000039">
    <property type="protein sequence ID" value="OQD67346.1"/>
    <property type="molecule type" value="Genomic_DNA"/>
</dbReference>
<evidence type="ECO:0000259" key="17">
    <source>
        <dbReference type="Pfam" id="PF01416"/>
    </source>
</evidence>
<evidence type="ECO:0000313" key="19">
    <source>
        <dbReference type="Proteomes" id="UP000191522"/>
    </source>
</evidence>
<dbReference type="OrthoDB" id="10256309at2759"/>
<dbReference type="PANTHER" id="PTHR11142:SF4">
    <property type="entry name" value="PSEUDOURIDYLATE SYNTHASE 1 HOMOLOG"/>
    <property type="match status" value="1"/>
</dbReference>
<keyword evidence="6" id="KW-0819">tRNA processing</keyword>
<feature type="compositionally biased region" description="Basic and acidic residues" evidence="16">
    <location>
        <begin position="1"/>
        <end position="23"/>
    </location>
</feature>
<feature type="domain" description="Pseudouridine synthase I TruA alpha/beta" evidence="17">
    <location>
        <begin position="441"/>
        <end position="548"/>
    </location>
</feature>
<comment type="similarity">
    <text evidence="4">Belongs to the tRNA pseudouridine synthase TruA family.</text>
</comment>
<dbReference type="GO" id="GO:0006397">
    <property type="term" value="P:mRNA processing"/>
    <property type="evidence" value="ECO:0007669"/>
    <property type="project" value="UniProtKB-KW"/>
</dbReference>
<comment type="function">
    <text evidence="10">Formation of pseudouridine at positions 27 and 28 in the anticodon stem and loop of transfer RNAs; at positions 34 and 36 of intron-containing precursor tRNA(Ile) and at position 35 in the intron-containing tRNA(Tyr). Catalyzes pseudouridylation at position 44 in U2 snRNA. Also catalyzes pseudouridylation of mRNAs.</text>
</comment>
<evidence type="ECO:0000313" key="18">
    <source>
        <dbReference type="EMBL" id="OQD67346.1"/>
    </source>
</evidence>
<dbReference type="SUPFAM" id="SSF55120">
    <property type="entry name" value="Pseudouridine synthase"/>
    <property type="match status" value="1"/>
</dbReference>
<evidence type="ECO:0000256" key="16">
    <source>
        <dbReference type="SAM" id="MobiDB-lite"/>
    </source>
</evidence>
<dbReference type="InterPro" id="IPR020103">
    <property type="entry name" value="PsdUridine_synth_cat_dom_sf"/>
</dbReference>
<proteinExistence type="inferred from homology"/>
<dbReference type="CDD" id="cd02568">
    <property type="entry name" value="PseudoU_synth_PUS1_PUS2"/>
    <property type="match status" value="1"/>
</dbReference>
<dbReference type="InterPro" id="IPR020095">
    <property type="entry name" value="PsdUridine_synth_TruA_C"/>
</dbReference>
<feature type="active site" description="Nucleophile" evidence="14">
    <location>
        <position position="238"/>
    </location>
</feature>
<evidence type="ECO:0000256" key="8">
    <source>
        <dbReference type="ARBA" id="ARBA00023242"/>
    </source>
</evidence>
<comment type="catalytic activity">
    <reaction evidence="1">
        <text>a uridine in mRNA = a pseudouridine in mRNA</text>
        <dbReference type="Rhea" id="RHEA:56644"/>
        <dbReference type="Rhea" id="RHEA-COMP:14658"/>
        <dbReference type="Rhea" id="RHEA-COMP:14659"/>
        <dbReference type="ChEBI" id="CHEBI:65314"/>
        <dbReference type="ChEBI" id="CHEBI:65315"/>
    </reaction>
</comment>
<name>A0A1V6NSK4_PENDC</name>
<feature type="compositionally biased region" description="Basic and acidic residues" evidence="16">
    <location>
        <begin position="395"/>
        <end position="404"/>
    </location>
</feature>
<gene>
    <name evidence="18" type="ORF">PENDEC_c039G04705</name>
</gene>
<feature type="compositionally biased region" description="Basic and acidic residues" evidence="16">
    <location>
        <begin position="626"/>
        <end position="647"/>
    </location>
</feature>
<keyword evidence="8" id="KW-0539">Nucleus</keyword>
<comment type="caution">
    <text evidence="18">The sequence shown here is derived from an EMBL/GenBank/DDBJ whole genome shotgun (WGS) entry which is preliminary data.</text>
</comment>
<keyword evidence="7" id="KW-0413">Isomerase</keyword>
<evidence type="ECO:0000256" key="5">
    <source>
        <dbReference type="ARBA" id="ARBA00022664"/>
    </source>
</evidence>
<dbReference type="Pfam" id="PF01416">
    <property type="entry name" value="PseudoU_synth_1"/>
    <property type="match status" value="1"/>
</dbReference>
<dbReference type="InterPro" id="IPR020094">
    <property type="entry name" value="TruA/RsuA/RluB/E/F_N"/>
</dbReference>
<dbReference type="NCBIfam" id="TIGR00071">
    <property type="entry name" value="hisT_truA"/>
    <property type="match status" value="1"/>
</dbReference>
<feature type="binding site" evidence="15">
    <location>
        <position position="294"/>
    </location>
    <ligand>
        <name>substrate</name>
    </ligand>
</feature>
<dbReference type="GO" id="GO:1990481">
    <property type="term" value="P:mRNA pseudouridine synthesis"/>
    <property type="evidence" value="ECO:0007669"/>
    <property type="project" value="TreeGrafter"/>
</dbReference>
<keyword evidence="19" id="KW-1185">Reference proteome</keyword>
<evidence type="ECO:0000256" key="4">
    <source>
        <dbReference type="ARBA" id="ARBA00009375"/>
    </source>
</evidence>
<dbReference type="Gene3D" id="3.30.70.660">
    <property type="entry name" value="Pseudouridine synthase I, catalytic domain, C-terminal subdomain"/>
    <property type="match status" value="1"/>
</dbReference>
<protein>
    <recommendedName>
        <fullName evidence="11">tRNA pseudouridine synthase 1</fullName>
    </recommendedName>
    <alternativeName>
        <fullName evidence="12">tRNA pseudouridylate synthase 1</fullName>
    </alternativeName>
    <alternativeName>
        <fullName evidence="13">tRNA-uridine isomerase 1</fullName>
    </alternativeName>
</protein>
<dbReference type="OMA" id="NKAFDCR"/>
<evidence type="ECO:0000256" key="1">
    <source>
        <dbReference type="ARBA" id="ARBA00001166"/>
    </source>
</evidence>
<dbReference type="InterPro" id="IPR041708">
    <property type="entry name" value="PUS1/PUS2-like"/>
</dbReference>
<dbReference type="Gene3D" id="3.30.70.580">
    <property type="entry name" value="Pseudouridine synthase I, catalytic domain, N-terminal subdomain"/>
    <property type="match status" value="1"/>
</dbReference>
<dbReference type="PANTHER" id="PTHR11142">
    <property type="entry name" value="PSEUDOURIDYLATE SYNTHASE"/>
    <property type="match status" value="1"/>
</dbReference>
<feature type="region of interest" description="Disordered" evidence="16">
    <location>
        <begin position="370"/>
        <end position="404"/>
    </location>
</feature>
<comment type="subcellular location">
    <subcellularLocation>
        <location evidence="3">Nucleus</location>
    </subcellularLocation>
</comment>
<reference evidence="19" key="1">
    <citation type="journal article" date="2017" name="Nat. Microbiol.">
        <title>Global analysis of biosynthetic gene clusters reveals vast potential of secondary metabolite production in Penicillium species.</title>
        <authorList>
            <person name="Nielsen J.C."/>
            <person name="Grijseels S."/>
            <person name="Prigent S."/>
            <person name="Ji B."/>
            <person name="Dainat J."/>
            <person name="Nielsen K.F."/>
            <person name="Frisvad J.C."/>
            <person name="Workman M."/>
            <person name="Nielsen J."/>
        </authorList>
    </citation>
    <scope>NUCLEOTIDE SEQUENCE [LARGE SCALE GENOMIC DNA]</scope>
    <source>
        <strain evidence="19">IBT 11843</strain>
    </source>
</reference>
<keyword evidence="5" id="KW-0507">mRNA processing</keyword>
<comment type="catalytic activity">
    <reaction evidence="9">
        <text>a uridine in tRNA = a pseudouridine in tRNA</text>
        <dbReference type="Rhea" id="RHEA:54572"/>
        <dbReference type="Rhea" id="RHEA-COMP:13339"/>
        <dbReference type="Rhea" id="RHEA-COMP:13934"/>
        <dbReference type="ChEBI" id="CHEBI:65314"/>
        <dbReference type="ChEBI" id="CHEBI:65315"/>
    </reaction>
</comment>
<dbReference type="FunFam" id="3.30.70.660:FF:000002">
    <property type="entry name" value="tRNA pseudouridine synthase"/>
    <property type="match status" value="1"/>
</dbReference>
<evidence type="ECO:0000256" key="14">
    <source>
        <dbReference type="PIRSR" id="PIRSR641708-1"/>
    </source>
</evidence>
<accession>A0A1V6NSK4</accession>
<dbReference type="InterPro" id="IPR001406">
    <property type="entry name" value="PsdUridine_synth_TruA"/>
</dbReference>
<evidence type="ECO:0000256" key="6">
    <source>
        <dbReference type="ARBA" id="ARBA00022694"/>
    </source>
</evidence>
<dbReference type="AlphaFoldDB" id="A0A1V6NSK4"/>
<evidence type="ECO:0000256" key="3">
    <source>
        <dbReference type="ARBA" id="ARBA00004123"/>
    </source>
</evidence>
<dbReference type="GO" id="GO:0003723">
    <property type="term" value="F:RNA binding"/>
    <property type="evidence" value="ECO:0007669"/>
    <property type="project" value="InterPro"/>
</dbReference>
<evidence type="ECO:0000256" key="13">
    <source>
        <dbReference type="ARBA" id="ARBA00080858"/>
    </source>
</evidence>